<dbReference type="Proteomes" id="UP001044222">
    <property type="component" value="Unassembled WGS sequence"/>
</dbReference>
<gene>
    <name evidence="1" type="ORF">ANANG_G00060960</name>
</gene>
<dbReference type="AlphaFoldDB" id="A0A9D3MQU0"/>
<protein>
    <submittedName>
        <fullName evidence="1">Uncharacterized protein</fullName>
    </submittedName>
</protein>
<evidence type="ECO:0000313" key="2">
    <source>
        <dbReference type="Proteomes" id="UP001044222"/>
    </source>
</evidence>
<evidence type="ECO:0000313" key="1">
    <source>
        <dbReference type="EMBL" id="KAG5852303.1"/>
    </source>
</evidence>
<reference evidence="1" key="1">
    <citation type="submission" date="2021-01" db="EMBL/GenBank/DDBJ databases">
        <title>A chromosome-scale assembly of European eel, Anguilla anguilla.</title>
        <authorList>
            <person name="Henkel C."/>
            <person name="Jong-Raadsen S.A."/>
            <person name="Dufour S."/>
            <person name="Weltzien F.-A."/>
            <person name="Palstra A.P."/>
            <person name="Pelster B."/>
            <person name="Spaink H.P."/>
            <person name="Van Den Thillart G.E."/>
            <person name="Jansen H."/>
            <person name="Zahm M."/>
            <person name="Klopp C."/>
            <person name="Cedric C."/>
            <person name="Louis A."/>
            <person name="Berthelot C."/>
            <person name="Parey E."/>
            <person name="Roest Crollius H."/>
            <person name="Montfort J."/>
            <person name="Robinson-Rechavi M."/>
            <person name="Bucao C."/>
            <person name="Bouchez O."/>
            <person name="Gislard M."/>
            <person name="Lluch J."/>
            <person name="Milhes M."/>
            <person name="Lampietro C."/>
            <person name="Lopez Roques C."/>
            <person name="Donnadieu C."/>
            <person name="Braasch I."/>
            <person name="Desvignes T."/>
            <person name="Postlethwait J."/>
            <person name="Bobe J."/>
            <person name="Guiguen Y."/>
            <person name="Dirks R."/>
        </authorList>
    </citation>
    <scope>NUCLEOTIDE SEQUENCE</scope>
    <source>
        <strain evidence="1">Tag_6206</strain>
        <tissue evidence="1">Liver</tissue>
    </source>
</reference>
<comment type="caution">
    <text evidence="1">The sequence shown here is derived from an EMBL/GenBank/DDBJ whole genome shotgun (WGS) entry which is preliminary data.</text>
</comment>
<accession>A0A9D3MQU0</accession>
<proteinExistence type="predicted"/>
<name>A0A9D3MQU0_ANGAN</name>
<dbReference type="EMBL" id="JAFIRN010000003">
    <property type="protein sequence ID" value="KAG5852303.1"/>
    <property type="molecule type" value="Genomic_DNA"/>
</dbReference>
<keyword evidence="2" id="KW-1185">Reference proteome</keyword>
<sequence length="138" mass="16336">MIGRLQKIQEVEKMHERDSTPNVRCMLGVNMIPKWENIITLTFFVCMFSYRMFFWVQVYGVCLKNCEAAFQRLPGQKCCLDRLRHCSVKVLTVQTLNVSGFHLFQGMYLKRLRTSFSRQKNHGHVVPLCRQEHGCRYD</sequence>
<organism evidence="1 2">
    <name type="scientific">Anguilla anguilla</name>
    <name type="common">European freshwater eel</name>
    <name type="synonym">Muraena anguilla</name>
    <dbReference type="NCBI Taxonomy" id="7936"/>
    <lineage>
        <taxon>Eukaryota</taxon>
        <taxon>Metazoa</taxon>
        <taxon>Chordata</taxon>
        <taxon>Craniata</taxon>
        <taxon>Vertebrata</taxon>
        <taxon>Euteleostomi</taxon>
        <taxon>Actinopterygii</taxon>
        <taxon>Neopterygii</taxon>
        <taxon>Teleostei</taxon>
        <taxon>Anguilliformes</taxon>
        <taxon>Anguillidae</taxon>
        <taxon>Anguilla</taxon>
    </lineage>
</organism>